<dbReference type="Pfam" id="PF00596">
    <property type="entry name" value="Aldolase_II"/>
    <property type="match status" value="1"/>
</dbReference>
<dbReference type="InterPro" id="IPR029033">
    <property type="entry name" value="His_PPase_superfam"/>
</dbReference>
<feature type="region of interest" description="Disordered" evidence="1">
    <location>
        <begin position="841"/>
        <end position="905"/>
    </location>
</feature>
<evidence type="ECO:0000313" key="3">
    <source>
        <dbReference type="EMBL" id="KAE9966918.1"/>
    </source>
</evidence>
<feature type="compositionally biased region" description="Basic and acidic residues" evidence="1">
    <location>
        <begin position="596"/>
        <end position="606"/>
    </location>
</feature>
<dbReference type="SMART" id="SM01007">
    <property type="entry name" value="Aldolase_II"/>
    <property type="match status" value="1"/>
</dbReference>
<dbReference type="GO" id="GO:0051015">
    <property type="term" value="F:actin filament binding"/>
    <property type="evidence" value="ECO:0007669"/>
    <property type="project" value="TreeGrafter"/>
</dbReference>
<evidence type="ECO:0000313" key="4">
    <source>
        <dbReference type="Proteomes" id="UP000433883"/>
    </source>
</evidence>
<organism evidence="3 4">
    <name type="scientific">Venturia inaequalis</name>
    <name type="common">Apple scab fungus</name>
    <dbReference type="NCBI Taxonomy" id="5025"/>
    <lineage>
        <taxon>Eukaryota</taxon>
        <taxon>Fungi</taxon>
        <taxon>Dikarya</taxon>
        <taxon>Ascomycota</taxon>
        <taxon>Pezizomycotina</taxon>
        <taxon>Dothideomycetes</taxon>
        <taxon>Pleosporomycetidae</taxon>
        <taxon>Venturiales</taxon>
        <taxon>Venturiaceae</taxon>
        <taxon>Venturia</taxon>
    </lineage>
</organism>
<dbReference type="InterPro" id="IPR051017">
    <property type="entry name" value="Aldolase-II_Adducin_sf"/>
</dbReference>
<name>A0A8H3UCS3_VENIN</name>
<dbReference type="InterPro" id="IPR013078">
    <property type="entry name" value="His_Pase_superF_clade-1"/>
</dbReference>
<dbReference type="NCBIfam" id="NF004855">
    <property type="entry name" value="PRK06208.1"/>
    <property type="match status" value="1"/>
</dbReference>
<dbReference type="SUPFAM" id="SSF53639">
    <property type="entry name" value="AraD/HMP-PK domain-like"/>
    <property type="match status" value="1"/>
</dbReference>
<protein>
    <recommendedName>
        <fullName evidence="2">Class II aldolase/adducin N-terminal domain-containing protein</fullName>
    </recommendedName>
</protein>
<dbReference type="Proteomes" id="UP000433883">
    <property type="component" value="Unassembled WGS sequence"/>
</dbReference>
<dbReference type="AlphaFoldDB" id="A0A8H3UCS3"/>
<dbReference type="FunFam" id="3.40.225.10:FF:000009">
    <property type="entry name" value="Class II aldolase/adducin N-terminal"/>
    <property type="match status" value="1"/>
</dbReference>
<reference evidence="3 4" key="1">
    <citation type="submission" date="2019-11" db="EMBL/GenBank/DDBJ databases">
        <title>Venturia inaequalis Genome Resource.</title>
        <authorList>
            <person name="Lichtner F.J."/>
        </authorList>
    </citation>
    <scope>NUCLEOTIDE SEQUENCE [LARGE SCALE GENOMIC DNA]</scope>
    <source>
        <strain evidence="3">Bline_iso_100314</strain>
    </source>
</reference>
<feature type="region of interest" description="Disordered" evidence="1">
    <location>
        <begin position="947"/>
        <end position="995"/>
    </location>
</feature>
<feature type="region of interest" description="Disordered" evidence="1">
    <location>
        <begin position="578"/>
        <end position="622"/>
    </location>
</feature>
<gene>
    <name evidence="3" type="ORF">BLS_006681</name>
</gene>
<sequence>MAPHKEDVTPAVGATLEPGISVAKAKVQMPKLSGPPKFEDKHEERDYLKGRLAAAFRIFGSKYGFDEGVAGHITDPVEPDSFWVNPFGVAFSLIKKSDLIRVNEAGEILERGEVRLLNAAAFMIHSNIHQARPDVMAAAHSHSIYGRSFCSLGRKLDTISQDACAFHDDHVLYESFNGVVLADKEGQEIAKVLGNKKAALLINHGLLTVGATIEETVFWFVSMEKCCHAQLLADAAAGGRGGETVKVGDEEAQFTYKTVGTPIAGWLKEDGFLFDNSRARFKPTFDLFKLEEIPASKATYPGYYNVHEKQKDISFDQQGLIVVKRLAIGPVGPAESDVMVQPPSTIIVVRHGARLDASDKDWHLTSPAPYDPPLTYGGWNQSKALGARIAGILHDRAIDPVGDGQANGHCNGTGPNGQFKKKQKVVIHSSPFLRCLQTSVAIGSGIAQYSDASYLRKPKTADKGLKANSASIPELEADEYSVKPLGDDAPEEGSIKTVMRVDAFLGEWLTPDYFDHITPPPNSTMMVASAKSHLLRREQLEVFRPSPAALGQFPGGWKPKVNRQVSAAVSSAIDDSIPEEENVEYHHHRASSQSVTRRDSSRDHRGLNPLPPLPSRLRPTDKNYVPPIPAYSIRPSDPIPRGYCVHARDACTDIDLHWDSMRNPQDWGDGGELGEEWSAMHKRFRNGLYKMNSWYKEHLPEFHPEKEDPMALNHDDEHDYAHEDHDDEEYELVLLIVTHAAGCNALMGALTNQPVLMDFGLTSLSMAVRKQVAPPQESQHNGTSPLVRRRSSVDFGLAEEYEVKVMASANHLRTGPEATIAQGAHLQSPHLVPQIPEYKQRNAKPTGRAMGSALNGDFNGDARRSMNSSLGSIRRSSLAPTPASSSRANTGSPAITNSGSSSGLWSRSITVAPLDEMQELDLGSPAQIRPGSSGSEISAFPAFSTVDFAPQRQGDKEDGTITTSSNGLGRALSQNAGNAGQGMWGAKKASTTKETVNMRAKRRWTLHEEEDGHYLE</sequence>
<evidence type="ECO:0000256" key="1">
    <source>
        <dbReference type="SAM" id="MobiDB-lite"/>
    </source>
</evidence>
<dbReference type="SUPFAM" id="SSF53254">
    <property type="entry name" value="Phosphoglycerate mutase-like"/>
    <property type="match status" value="1"/>
</dbReference>
<comment type="caution">
    <text evidence="3">The sequence shown here is derived from an EMBL/GenBank/DDBJ whole genome shotgun (WGS) entry which is preliminary data.</text>
</comment>
<dbReference type="Gene3D" id="3.40.225.10">
    <property type="entry name" value="Class II aldolase/adducin N-terminal domain"/>
    <property type="match status" value="1"/>
</dbReference>
<dbReference type="PANTHER" id="PTHR10672">
    <property type="entry name" value="ADDUCIN"/>
    <property type="match status" value="1"/>
</dbReference>
<dbReference type="InterPro" id="IPR001303">
    <property type="entry name" value="Aldolase_II/adducin_N"/>
</dbReference>
<accession>A0A8H3UCS3</accession>
<dbReference type="Gene3D" id="3.40.50.1240">
    <property type="entry name" value="Phosphoglycerate mutase-like"/>
    <property type="match status" value="2"/>
</dbReference>
<dbReference type="CDD" id="cd07040">
    <property type="entry name" value="HP"/>
    <property type="match status" value="1"/>
</dbReference>
<feature type="compositionally biased region" description="Polar residues" evidence="1">
    <location>
        <begin position="960"/>
        <end position="978"/>
    </location>
</feature>
<dbReference type="GO" id="GO:0005856">
    <property type="term" value="C:cytoskeleton"/>
    <property type="evidence" value="ECO:0007669"/>
    <property type="project" value="TreeGrafter"/>
</dbReference>
<evidence type="ECO:0000259" key="2">
    <source>
        <dbReference type="SMART" id="SM01007"/>
    </source>
</evidence>
<proteinExistence type="predicted"/>
<dbReference type="EMBL" id="WNWQ01000499">
    <property type="protein sequence ID" value="KAE9966918.1"/>
    <property type="molecule type" value="Genomic_DNA"/>
</dbReference>
<dbReference type="SMART" id="SM00855">
    <property type="entry name" value="PGAM"/>
    <property type="match status" value="1"/>
</dbReference>
<feature type="domain" description="Class II aldolase/adducin N-terminal" evidence="2">
    <location>
        <begin position="51"/>
        <end position="231"/>
    </location>
</feature>
<dbReference type="InterPro" id="IPR036409">
    <property type="entry name" value="Aldolase_II/adducin_N_sf"/>
</dbReference>
<dbReference type="PANTHER" id="PTHR10672:SF41">
    <property type="entry name" value="CLASS II ALDOLASE_ADDUCIN DOMAIN PROTEIN (AFU_ORTHOLOGUE AFUA_3G01330)"/>
    <property type="match status" value="1"/>
</dbReference>
<feature type="compositionally biased region" description="Polar residues" evidence="1">
    <location>
        <begin position="865"/>
        <end position="897"/>
    </location>
</feature>